<evidence type="ECO:0000313" key="3">
    <source>
        <dbReference type="Proteomes" id="UP001204953"/>
    </source>
</evidence>
<proteinExistence type="predicted"/>
<gene>
    <name evidence="2" type="ORF">NJ959_16120</name>
</gene>
<evidence type="ECO:0000259" key="1">
    <source>
        <dbReference type="Pfam" id="PF01266"/>
    </source>
</evidence>
<dbReference type="AlphaFoldDB" id="A0AAE3KMY1"/>
<feature type="domain" description="FAD dependent oxidoreductase" evidence="1">
    <location>
        <begin position="3"/>
        <end position="429"/>
    </location>
</feature>
<evidence type="ECO:0000313" key="2">
    <source>
        <dbReference type="EMBL" id="MCP2729960.1"/>
    </source>
</evidence>
<dbReference type="SUPFAM" id="SSF51905">
    <property type="entry name" value="FAD/NAD(P)-binding domain"/>
    <property type="match status" value="1"/>
</dbReference>
<dbReference type="GO" id="GO:0005737">
    <property type="term" value="C:cytoplasm"/>
    <property type="evidence" value="ECO:0007669"/>
    <property type="project" value="TreeGrafter"/>
</dbReference>
<dbReference type="Pfam" id="PF01266">
    <property type="entry name" value="DAO"/>
    <property type="match status" value="1"/>
</dbReference>
<dbReference type="Gene3D" id="3.50.50.60">
    <property type="entry name" value="FAD/NAD(P)-binding domain"/>
    <property type="match status" value="2"/>
</dbReference>
<dbReference type="InterPro" id="IPR036188">
    <property type="entry name" value="FAD/NAD-bd_sf"/>
</dbReference>
<comment type="caution">
    <text evidence="2">The sequence shown here is derived from an EMBL/GenBank/DDBJ whole genome shotgun (WGS) entry which is preliminary data.</text>
</comment>
<dbReference type="Proteomes" id="UP001204953">
    <property type="component" value="Unassembled WGS sequence"/>
</dbReference>
<keyword evidence="3" id="KW-1185">Reference proteome</keyword>
<sequence>MLVGAGIVNLITAYYLTEAGYSITIYDASPDPRESQHWSRYGCTRGGGDARMFTLTEADNYNDKDFTGIAHFNNLFGSKVSESGWVICDINNISIPEQTWIHEYEAVPPWLANVYNDDILSFNHESHPLWEDLIENASELFQGVELREGIVRLYSDEAHYRQSIERHRKIQSLRRAFMPEELTEIYPALADACANGVVAGAMEVVGFTLNVHKFIAKLLARLEKVGVQCFWNQSITKIIRNHHGVVIGLESSNHTITADNYVISPGVYGSGFLRGTQTENKIQGVLGGWMLIPNLAPKLEHSLKIARKGHITEDANVTVATDSKGEEILIFGSGYGYTGLDPSNILPDDLEAMYCGIEDSIKRYFPAAYEAAKQSGLLEASRRYCVRPWTSTSLGVFEAIESTSDGKLIVTGGHNTGGFTQSPAIAKAVLAALRGELHPMHHLYHPNRFASFYSQVPRRQIIETPVAQ</sequence>
<dbReference type="EMBL" id="JAMZMM010000157">
    <property type="protein sequence ID" value="MCP2729960.1"/>
    <property type="molecule type" value="Genomic_DNA"/>
</dbReference>
<name>A0AAE3KMY1_9CYAN</name>
<organism evidence="2 3">
    <name type="scientific">Limnofasciculus baicalensis BBK-W-15</name>
    <dbReference type="NCBI Taxonomy" id="2699891"/>
    <lineage>
        <taxon>Bacteria</taxon>
        <taxon>Bacillati</taxon>
        <taxon>Cyanobacteriota</taxon>
        <taxon>Cyanophyceae</taxon>
        <taxon>Coleofasciculales</taxon>
        <taxon>Coleofasciculaceae</taxon>
        <taxon>Limnofasciculus</taxon>
        <taxon>Limnofasciculus baicalensis</taxon>
    </lineage>
</organism>
<reference evidence="2" key="1">
    <citation type="submission" date="2022-06" db="EMBL/GenBank/DDBJ databases">
        <title>New cyanobacteria of genus Symplocastrum in benthos of Lake Baikal.</title>
        <authorList>
            <person name="Sorokovikova E."/>
            <person name="Tikhonova I."/>
            <person name="Krasnopeev A."/>
            <person name="Evseev P."/>
            <person name="Gladkikh A."/>
            <person name="Belykh O."/>
        </authorList>
    </citation>
    <scope>NUCLEOTIDE SEQUENCE</scope>
    <source>
        <strain evidence="2">BBK-W-15</strain>
    </source>
</reference>
<dbReference type="Gene3D" id="3.30.9.10">
    <property type="entry name" value="D-Amino Acid Oxidase, subunit A, domain 2"/>
    <property type="match status" value="1"/>
</dbReference>
<dbReference type="PANTHER" id="PTHR13847">
    <property type="entry name" value="SARCOSINE DEHYDROGENASE-RELATED"/>
    <property type="match status" value="1"/>
</dbReference>
<protein>
    <submittedName>
        <fullName evidence="2">FAD-binding oxidoreductase</fullName>
    </submittedName>
</protein>
<dbReference type="RefSeq" id="WP_254012732.1">
    <property type="nucleotide sequence ID" value="NZ_JAMZMM010000157.1"/>
</dbReference>
<dbReference type="InterPro" id="IPR006076">
    <property type="entry name" value="FAD-dep_OxRdtase"/>
</dbReference>
<accession>A0AAE3KMY1</accession>